<feature type="binding site" evidence="7 10">
    <location>
        <position position="154"/>
    </location>
    <ligand>
        <name>Mg(2+)</name>
        <dbReference type="ChEBI" id="CHEBI:18420"/>
    </ligand>
</feature>
<feature type="active site" description="Proton acceptor" evidence="7 8">
    <location>
        <position position="221"/>
    </location>
</feature>
<dbReference type="InterPro" id="IPR040442">
    <property type="entry name" value="Pyrv_kinase-like_dom_sf"/>
</dbReference>
<evidence type="ECO:0000256" key="2">
    <source>
        <dbReference type="ARBA" id="ARBA00008676"/>
    </source>
</evidence>
<dbReference type="SUPFAM" id="SSF51621">
    <property type="entry name" value="Phosphoenolpyruvate/pyruvate domain"/>
    <property type="match status" value="1"/>
</dbReference>
<feature type="binding site" evidence="7 10">
    <location>
        <position position="84"/>
    </location>
    <ligand>
        <name>Mg(2+)</name>
        <dbReference type="ChEBI" id="CHEBI:18420"/>
    </ligand>
</feature>
<dbReference type="GO" id="GO:0015940">
    <property type="term" value="P:pantothenate biosynthetic process"/>
    <property type="evidence" value="ECO:0007669"/>
    <property type="project" value="UniProtKB-UniRule"/>
</dbReference>
<feature type="binding site" evidence="7 9">
    <location>
        <position position="123"/>
    </location>
    <ligand>
        <name>3-methyl-2-oxobutanoate</name>
        <dbReference type="ChEBI" id="CHEBI:11851"/>
    </ligand>
</feature>
<evidence type="ECO:0000256" key="4">
    <source>
        <dbReference type="ARBA" id="ARBA00022655"/>
    </source>
</evidence>
<dbReference type="CDD" id="cd06557">
    <property type="entry name" value="KPHMT-like"/>
    <property type="match status" value="1"/>
</dbReference>
<comment type="subcellular location">
    <subcellularLocation>
        <location evidence="7">Cytoplasm</location>
    </subcellularLocation>
</comment>
<evidence type="ECO:0000313" key="11">
    <source>
        <dbReference type="EMBL" id="EGY53016.1"/>
    </source>
</evidence>
<evidence type="ECO:0000256" key="3">
    <source>
        <dbReference type="ARBA" id="ARBA00011424"/>
    </source>
</evidence>
<evidence type="ECO:0000256" key="7">
    <source>
        <dbReference type="HAMAP-Rule" id="MF_00156"/>
    </source>
</evidence>
<dbReference type="Proteomes" id="UP000003019">
    <property type="component" value="Unassembled WGS sequence"/>
</dbReference>
<dbReference type="PANTHER" id="PTHR20881">
    <property type="entry name" value="3-METHYL-2-OXOBUTANOATE HYDROXYMETHYLTRANSFERASE"/>
    <property type="match status" value="1"/>
</dbReference>
<dbReference type="AlphaFoldDB" id="G4CGR3"/>
<keyword evidence="12" id="KW-1185">Reference proteome</keyword>
<comment type="subunit">
    <text evidence="3 7">Homodecamer; pentamer of dimers.</text>
</comment>
<dbReference type="InterPro" id="IPR015813">
    <property type="entry name" value="Pyrv/PenolPyrv_kinase-like_dom"/>
</dbReference>
<dbReference type="NCBIfam" id="NF001452">
    <property type="entry name" value="PRK00311.1"/>
    <property type="match status" value="1"/>
</dbReference>
<comment type="catalytic activity">
    <reaction evidence="7">
        <text>(6R)-5,10-methylene-5,6,7,8-tetrahydrofolate + 3-methyl-2-oxobutanoate + H2O = 2-dehydropantoate + (6S)-5,6,7,8-tetrahydrofolate</text>
        <dbReference type="Rhea" id="RHEA:11824"/>
        <dbReference type="ChEBI" id="CHEBI:11561"/>
        <dbReference type="ChEBI" id="CHEBI:11851"/>
        <dbReference type="ChEBI" id="CHEBI:15377"/>
        <dbReference type="ChEBI" id="CHEBI:15636"/>
        <dbReference type="ChEBI" id="CHEBI:57453"/>
        <dbReference type="EC" id="2.1.2.11"/>
    </reaction>
</comment>
<feature type="binding site" evidence="7 10">
    <location>
        <position position="123"/>
    </location>
    <ligand>
        <name>Mg(2+)</name>
        <dbReference type="ChEBI" id="CHEBI:18420"/>
    </ligand>
</feature>
<dbReference type="GO" id="GO:0008168">
    <property type="term" value="F:methyltransferase activity"/>
    <property type="evidence" value="ECO:0007669"/>
    <property type="project" value="UniProtKB-KW"/>
</dbReference>
<dbReference type="InterPro" id="IPR003700">
    <property type="entry name" value="Pantoate_hydroxy_MeTrfase"/>
</dbReference>
<dbReference type="Gene3D" id="3.20.20.60">
    <property type="entry name" value="Phosphoenolpyruvate-binding domains"/>
    <property type="match status" value="1"/>
</dbReference>
<keyword evidence="7 10" id="KW-0479">Metal-binding</keyword>
<dbReference type="HAMAP" id="MF_00156">
    <property type="entry name" value="PanB"/>
    <property type="match status" value="1"/>
</dbReference>
<dbReference type="GO" id="GO:0000287">
    <property type="term" value="F:magnesium ion binding"/>
    <property type="evidence" value="ECO:0007669"/>
    <property type="project" value="TreeGrafter"/>
</dbReference>
<dbReference type="Pfam" id="PF02548">
    <property type="entry name" value="Pantoate_transf"/>
    <property type="match status" value="1"/>
</dbReference>
<proteinExistence type="inferred from homology"/>
<name>G4CGR3_9NEIS</name>
<feature type="binding site" evidence="7 9">
    <location>
        <position position="152"/>
    </location>
    <ligand>
        <name>3-methyl-2-oxobutanoate</name>
        <dbReference type="ChEBI" id="CHEBI:11851"/>
    </ligand>
</feature>
<dbReference type="PANTHER" id="PTHR20881:SF0">
    <property type="entry name" value="3-METHYL-2-OXOBUTANOATE HYDROXYMETHYLTRANSFERASE"/>
    <property type="match status" value="1"/>
</dbReference>
<keyword evidence="7" id="KW-0963">Cytoplasm</keyword>
<dbReference type="FunFam" id="3.20.20.60:FF:000003">
    <property type="entry name" value="3-methyl-2-oxobutanoate hydroxymethyltransferase"/>
    <property type="match status" value="1"/>
</dbReference>
<comment type="caution">
    <text evidence="11">The sequence shown here is derived from an EMBL/GenBank/DDBJ whole genome shotgun (WGS) entry which is preliminary data.</text>
</comment>
<dbReference type="GO" id="GO:0005737">
    <property type="term" value="C:cytoplasm"/>
    <property type="evidence" value="ECO:0007669"/>
    <property type="project" value="UniProtKB-SubCell"/>
</dbReference>
<protein>
    <recommendedName>
        <fullName evidence="7">3-methyl-2-oxobutanoate hydroxymethyltransferase</fullName>
        <ecNumber evidence="7">2.1.2.11</ecNumber>
    </recommendedName>
    <alternativeName>
        <fullName evidence="7">Ketopantoate hydroxymethyltransferase</fullName>
        <shortName evidence="7">KPHMT</shortName>
    </alternativeName>
</protein>
<evidence type="ECO:0000256" key="9">
    <source>
        <dbReference type="PIRSR" id="PIRSR000388-2"/>
    </source>
</evidence>
<keyword evidence="11" id="KW-0489">Methyltransferase</keyword>
<organism evidence="11 12">
    <name type="scientific">Neisseria shayeganii 871</name>
    <dbReference type="NCBI Taxonomy" id="1032488"/>
    <lineage>
        <taxon>Bacteria</taxon>
        <taxon>Pseudomonadati</taxon>
        <taxon>Pseudomonadota</taxon>
        <taxon>Betaproteobacteria</taxon>
        <taxon>Neisseriales</taxon>
        <taxon>Neisseriaceae</taxon>
        <taxon>Neisseria</taxon>
    </lineage>
</organism>
<dbReference type="EC" id="2.1.2.11" evidence="7"/>
<dbReference type="NCBIfam" id="TIGR00222">
    <property type="entry name" value="panB"/>
    <property type="match status" value="1"/>
</dbReference>
<dbReference type="GO" id="GO:0003864">
    <property type="term" value="F:3-methyl-2-oxobutanoate hydroxymethyltransferase activity"/>
    <property type="evidence" value="ECO:0007669"/>
    <property type="project" value="UniProtKB-UniRule"/>
</dbReference>
<evidence type="ECO:0000256" key="6">
    <source>
        <dbReference type="ARBA" id="ARBA00056497"/>
    </source>
</evidence>
<keyword evidence="4 7" id="KW-0566">Pantothenate biosynthesis</keyword>
<comment type="cofactor">
    <cofactor evidence="7 10">
        <name>Mg(2+)</name>
        <dbReference type="ChEBI" id="CHEBI:18420"/>
    </cofactor>
    <text evidence="7 10">Binds 1 Mg(2+) ion per subunit.</text>
</comment>
<dbReference type="HOGENOM" id="CLU_036645_1_0_4"/>
<sequence length="305" mass="31871">MAPAIKPGFAAGQALHLNRFSGSLVPLFAFFDCLRIGKGKTLITVNTLRRMKAEGEKIAMLTCYEASFAALMNEAGVDMLLVGDSLGMAVQGQASTLPVSLADMCYHTAAVSRGNREAMIVADLPFGAYQQSKEQAFAASAELMAAGAHMVKLEGGAFMAETTRFLQQRGIPVCAHIGLTPQSVNAFGGYRVQGKGDAAAEALLADAKAHEEAGADVVLMECVPASLGKRVTESLSCPTIGIGAGVDCDGQVLVMHDMLGVFPGKTAKFVRNFMQGQSSIQAAVTAYVAAVKDKSFPAAEHTFAG</sequence>
<evidence type="ECO:0000256" key="1">
    <source>
        <dbReference type="ARBA" id="ARBA00005033"/>
    </source>
</evidence>
<keyword evidence="5 7" id="KW-0808">Transferase</keyword>
<dbReference type="STRING" id="1032488.HMPREF9371_0802"/>
<keyword evidence="7 10" id="KW-0460">Magnesium</keyword>
<dbReference type="UniPathway" id="UPA00028">
    <property type="reaction ID" value="UER00003"/>
</dbReference>
<comment type="similarity">
    <text evidence="2 7">Belongs to the PanB family.</text>
</comment>
<comment type="pathway">
    <text evidence="1 7">Cofactor biosynthesis; (R)-pantothenate biosynthesis; (R)-pantoate from 3-methyl-2-oxobutanoate: step 1/2.</text>
</comment>
<comment type="function">
    <text evidence="6 7">Catalyzes the reversible reaction in which hydroxymethyl group from 5,10-methylenetetrahydrofolate is transferred onto alpha-ketoisovalerate to form ketopantoate.</text>
</comment>
<evidence type="ECO:0000256" key="10">
    <source>
        <dbReference type="PIRSR" id="PIRSR000388-3"/>
    </source>
</evidence>
<accession>G4CGR3</accession>
<gene>
    <name evidence="7 11" type="primary">panB</name>
    <name evidence="11" type="ORF">HMPREF9371_0802</name>
</gene>
<dbReference type="GO" id="GO:0032259">
    <property type="term" value="P:methylation"/>
    <property type="evidence" value="ECO:0007669"/>
    <property type="project" value="UniProtKB-KW"/>
</dbReference>
<evidence type="ECO:0000313" key="12">
    <source>
        <dbReference type="Proteomes" id="UP000003019"/>
    </source>
</evidence>
<dbReference type="PATRIC" id="fig|1032488.3.peg.738"/>
<feature type="binding site" evidence="7 9">
    <location>
        <begin position="84"/>
        <end position="85"/>
    </location>
    <ligand>
        <name>3-methyl-2-oxobutanoate</name>
        <dbReference type="ChEBI" id="CHEBI:11851"/>
    </ligand>
</feature>
<evidence type="ECO:0000256" key="8">
    <source>
        <dbReference type="PIRSR" id="PIRSR000388-1"/>
    </source>
</evidence>
<dbReference type="EMBL" id="AGAY01000026">
    <property type="protein sequence ID" value="EGY53016.1"/>
    <property type="molecule type" value="Genomic_DNA"/>
</dbReference>
<dbReference type="PIRSF" id="PIRSF000388">
    <property type="entry name" value="Pantoate_hydroxy_MeTrfase"/>
    <property type="match status" value="1"/>
</dbReference>
<reference evidence="11 12" key="1">
    <citation type="submission" date="2011-05" db="EMBL/GenBank/DDBJ databases">
        <authorList>
            <person name="Muzny D."/>
            <person name="Qin X."/>
            <person name="Deng J."/>
            <person name="Jiang H."/>
            <person name="Liu Y."/>
            <person name="Qu J."/>
            <person name="Song X.-Z."/>
            <person name="Zhang L."/>
            <person name="Thornton R."/>
            <person name="Coyle M."/>
            <person name="Francisco L."/>
            <person name="Jackson L."/>
            <person name="Javaid M."/>
            <person name="Korchina V."/>
            <person name="Kovar C."/>
            <person name="Mata R."/>
            <person name="Mathew T."/>
            <person name="Ngo R."/>
            <person name="Nguyen L."/>
            <person name="Nguyen N."/>
            <person name="Okwuonu G."/>
            <person name="Ongeri F."/>
            <person name="Pham C."/>
            <person name="Simmons D."/>
            <person name="Wilczek-Boney K."/>
            <person name="Hale W."/>
            <person name="Jakkamsetti A."/>
            <person name="Pham P."/>
            <person name="Ruth R."/>
            <person name="San Lucas F."/>
            <person name="Warren J."/>
            <person name="Zhang J."/>
            <person name="Zhao Z."/>
            <person name="Zhou C."/>
            <person name="Zhu D."/>
            <person name="Lee S."/>
            <person name="Bess C."/>
            <person name="Blankenburg K."/>
            <person name="Forbes L."/>
            <person name="Fu Q."/>
            <person name="Gubbala S."/>
            <person name="Hirani K."/>
            <person name="Jayaseelan J.C."/>
            <person name="Lara F."/>
            <person name="Munidasa M."/>
            <person name="Palculict T."/>
            <person name="Patil S."/>
            <person name="Pu L.-L."/>
            <person name="Saada N."/>
            <person name="Tang L."/>
            <person name="Weissenberger G."/>
            <person name="Zhu Y."/>
            <person name="Hemphill L."/>
            <person name="Shang Y."/>
            <person name="Youmans B."/>
            <person name="Ayvaz T."/>
            <person name="Ross M."/>
            <person name="Santibanez J."/>
            <person name="Aqrawi P."/>
            <person name="Gross S."/>
            <person name="Joshi V."/>
            <person name="Fowler G."/>
            <person name="Nazareth L."/>
            <person name="Reid J."/>
            <person name="Worley K."/>
            <person name="Petrosino J."/>
            <person name="Highlander S."/>
            <person name="Gibbs R."/>
        </authorList>
    </citation>
    <scope>NUCLEOTIDE SEQUENCE [LARGE SCALE GENOMIC DNA]</scope>
    <source>
        <strain evidence="11 12">871</strain>
    </source>
</reference>
<evidence type="ECO:0000256" key="5">
    <source>
        <dbReference type="ARBA" id="ARBA00022679"/>
    </source>
</evidence>